<evidence type="ECO:0000313" key="3">
    <source>
        <dbReference type="EMBL" id="BBB29004.1"/>
    </source>
</evidence>
<sequence length="204" mass="23009">MGTVMKLKPLVVATTLTSFTLLGTSSFLYASDAHEHGIAELNVAFEAKQLEIMFLSPAANLVGFEHPPETEQQEKLIVDAVHALKQGYDIIRLPKEAVCLLKEADVEQSLLESHSSGHEEEHEHEKEHEHEEEHEHEKEHESGHSDFTVHYQFVCSKPEMLTGFTTGLFEQFPMIESIRYKMVSHEGQQGGELLPSKGDVHIKQ</sequence>
<feature type="region of interest" description="Disordered" evidence="1">
    <location>
        <begin position="110"/>
        <end position="143"/>
    </location>
</feature>
<organism evidence="3 4">
    <name type="scientific">Neptunomonas japonica JAMM 1380</name>
    <dbReference type="NCBI Taxonomy" id="1441457"/>
    <lineage>
        <taxon>Bacteria</taxon>
        <taxon>Pseudomonadati</taxon>
        <taxon>Pseudomonadota</taxon>
        <taxon>Gammaproteobacteria</taxon>
        <taxon>Oceanospirillales</taxon>
        <taxon>Oceanospirillaceae</taxon>
        <taxon>Neptunomonas</taxon>
    </lineage>
</organism>
<keyword evidence="4" id="KW-1185">Reference proteome</keyword>
<dbReference type="EMBL" id="AP014546">
    <property type="protein sequence ID" value="BBB29004.1"/>
    <property type="molecule type" value="Genomic_DNA"/>
</dbReference>
<keyword evidence="2" id="KW-0732">Signal</keyword>
<evidence type="ECO:0000256" key="1">
    <source>
        <dbReference type="SAM" id="MobiDB-lite"/>
    </source>
</evidence>
<dbReference type="KEGG" id="njp:NEJAP_1047"/>
<dbReference type="Proteomes" id="UP000595332">
    <property type="component" value="Chromosome"/>
</dbReference>
<name>A0A7R6PAP4_9GAMM</name>
<dbReference type="Pfam" id="PF10986">
    <property type="entry name" value="ZrgA"/>
    <property type="match status" value="1"/>
</dbReference>
<feature type="compositionally biased region" description="Basic and acidic residues" evidence="1">
    <location>
        <begin position="115"/>
        <end position="143"/>
    </location>
</feature>
<reference evidence="3 4" key="1">
    <citation type="journal article" date="2008" name="Int. J. Syst. Evol. Microbiol.">
        <title>Neptunomonas japonica sp. nov., an Osedax japonicus symbiont-like bacterium isolated from sediment adjacent to sperm whale carcasses off Kagoshima, Japan.</title>
        <authorList>
            <person name="Miyazaki M."/>
            <person name="Nogi Y."/>
            <person name="Fujiwara Y."/>
            <person name="Kawato M."/>
            <person name="Kubokawa K."/>
            <person name="Horikoshi K."/>
        </authorList>
    </citation>
    <scope>NUCLEOTIDE SEQUENCE [LARGE SCALE GENOMIC DNA]</scope>
    <source>
        <strain evidence="3 4">JAMM 1380</strain>
    </source>
</reference>
<evidence type="ECO:0000313" key="4">
    <source>
        <dbReference type="Proteomes" id="UP000595332"/>
    </source>
</evidence>
<dbReference type="InterPro" id="IPR021253">
    <property type="entry name" value="ZrgA-like"/>
</dbReference>
<feature type="signal peptide" evidence="2">
    <location>
        <begin position="1"/>
        <end position="30"/>
    </location>
</feature>
<accession>A0A7R6PAP4</accession>
<gene>
    <name evidence="3" type="ORF">NEJAP_1047</name>
</gene>
<protein>
    <submittedName>
        <fullName evidence="3">ABC transporter substrate-binding protein</fullName>
    </submittedName>
</protein>
<feature type="chain" id="PRO_5032606280" evidence="2">
    <location>
        <begin position="31"/>
        <end position="204"/>
    </location>
</feature>
<evidence type="ECO:0000256" key="2">
    <source>
        <dbReference type="SAM" id="SignalP"/>
    </source>
</evidence>
<dbReference type="AlphaFoldDB" id="A0A7R6PAP4"/>
<proteinExistence type="predicted"/>